<evidence type="ECO:0000256" key="2">
    <source>
        <dbReference type="ARBA" id="ARBA00022475"/>
    </source>
</evidence>
<keyword evidence="2" id="KW-1003">Cell membrane</keyword>
<keyword evidence="3 9" id="KW-0812">Transmembrane</keyword>
<evidence type="ECO:0000313" key="13">
    <source>
        <dbReference type="Proteomes" id="UP001159405"/>
    </source>
</evidence>
<feature type="transmembrane region" description="Helical" evidence="10">
    <location>
        <begin position="28"/>
        <end position="48"/>
    </location>
</feature>
<dbReference type="Proteomes" id="UP001159405">
    <property type="component" value="Unassembled WGS sequence"/>
</dbReference>
<feature type="transmembrane region" description="Helical" evidence="10">
    <location>
        <begin position="140"/>
        <end position="160"/>
    </location>
</feature>
<dbReference type="SMART" id="SM01381">
    <property type="entry name" value="7TM_GPCR_Srsx"/>
    <property type="match status" value="1"/>
</dbReference>
<keyword evidence="6 10" id="KW-0472">Membrane</keyword>
<evidence type="ECO:0000313" key="12">
    <source>
        <dbReference type="EMBL" id="CAH3103954.1"/>
    </source>
</evidence>
<dbReference type="PANTHER" id="PTHR22752">
    <property type="entry name" value="G PROTEIN-COUPLED RECEPTOR"/>
    <property type="match status" value="1"/>
</dbReference>
<evidence type="ECO:0000256" key="6">
    <source>
        <dbReference type="ARBA" id="ARBA00023136"/>
    </source>
</evidence>
<comment type="similarity">
    <text evidence="9">Belongs to the G-protein coupled receptor 1 family.</text>
</comment>
<feature type="transmembrane region" description="Helical" evidence="10">
    <location>
        <begin position="243"/>
        <end position="263"/>
    </location>
</feature>
<dbReference type="PROSITE" id="PS00237">
    <property type="entry name" value="G_PROTEIN_RECEP_F1_1"/>
    <property type="match status" value="1"/>
</dbReference>
<evidence type="ECO:0000256" key="7">
    <source>
        <dbReference type="ARBA" id="ARBA00023170"/>
    </source>
</evidence>
<organism evidence="12 13">
    <name type="scientific">Porites lobata</name>
    <dbReference type="NCBI Taxonomy" id="104759"/>
    <lineage>
        <taxon>Eukaryota</taxon>
        <taxon>Metazoa</taxon>
        <taxon>Cnidaria</taxon>
        <taxon>Anthozoa</taxon>
        <taxon>Hexacorallia</taxon>
        <taxon>Scleractinia</taxon>
        <taxon>Fungiina</taxon>
        <taxon>Poritidae</taxon>
        <taxon>Porites</taxon>
    </lineage>
</organism>
<evidence type="ECO:0000259" key="11">
    <source>
        <dbReference type="PROSITE" id="PS50262"/>
    </source>
</evidence>
<comment type="caution">
    <text evidence="12">The sequence shown here is derived from an EMBL/GenBank/DDBJ whole genome shotgun (WGS) entry which is preliminary data.</text>
</comment>
<name>A0ABN8NFM5_9CNID</name>
<dbReference type="InterPro" id="IPR000276">
    <property type="entry name" value="GPCR_Rhodpsn"/>
</dbReference>
<keyword evidence="4 10" id="KW-1133">Transmembrane helix</keyword>
<keyword evidence="7 9" id="KW-0675">Receptor</keyword>
<dbReference type="InterPro" id="IPR017452">
    <property type="entry name" value="GPCR_Rhodpsn_7TM"/>
</dbReference>
<keyword evidence="5 9" id="KW-0297">G-protein coupled receptor</keyword>
<gene>
    <name evidence="12" type="ORF">PLOB_00011098</name>
</gene>
<feature type="transmembrane region" description="Helical" evidence="10">
    <location>
        <begin position="60"/>
        <end position="78"/>
    </location>
</feature>
<feature type="transmembrane region" description="Helical" evidence="10">
    <location>
        <begin position="180"/>
        <end position="205"/>
    </location>
</feature>
<dbReference type="PROSITE" id="PS50262">
    <property type="entry name" value="G_PROTEIN_RECEP_F1_2"/>
    <property type="match status" value="1"/>
</dbReference>
<evidence type="ECO:0000256" key="4">
    <source>
        <dbReference type="ARBA" id="ARBA00022989"/>
    </source>
</evidence>
<reference evidence="12 13" key="1">
    <citation type="submission" date="2022-05" db="EMBL/GenBank/DDBJ databases">
        <authorList>
            <consortium name="Genoscope - CEA"/>
            <person name="William W."/>
        </authorList>
    </citation>
    <scope>NUCLEOTIDE SEQUENCE [LARGE SCALE GENOMIC DNA]</scope>
</reference>
<keyword evidence="13" id="KW-1185">Reference proteome</keyword>
<dbReference type="Gene3D" id="1.20.1070.10">
    <property type="entry name" value="Rhodopsin 7-helix transmembrane proteins"/>
    <property type="match status" value="1"/>
</dbReference>
<protein>
    <recommendedName>
        <fullName evidence="11">G-protein coupled receptors family 1 profile domain-containing protein</fullName>
    </recommendedName>
</protein>
<evidence type="ECO:0000256" key="8">
    <source>
        <dbReference type="ARBA" id="ARBA00023224"/>
    </source>
</evidence>
<dbReference type="SUPFAM" id="SSF81321">
    <property type="entry name" value="Family A G protein-coupled receptor-like"/>
    <property type="match status" value="1"/>
</dbReference>
<feature type="transmembrane region" description="Helical" evidence="10">
    <location>
        <begin position="275"/>
        <end position="298"/>
    </location>
</feature>
<evidence type="ECO:0000256" key="9">
    <source>
        <dbReference type="RuleBase" id="RU000688"/>
    </source>
</evidence>
<evidence type="ECO:0000256" key="1">
    <source>
        <dbReference type="ARBA" id="ARBA00004651"/>
    </source>
</evidence>
<dbReference type="CDD" id="cd00637">
    <property type="entry name" value="7tm_classA_rhodopsin-like"/>
    <property type="match status" value="1"/>
</dbReference>
<dbReference type="EMBL" id="CALNXK010000016">
    <property type="protein sequence ID" value="CAH3103954.1"/>
    <property type="molecule type" value="Genomic_DNA"/>
</dbReference>
<evidence type="ECO:0000256" key="3">
    <source>
        <dbReference type="ARBA" id="ARBA00022692"/>
    </source>
</evidence>
<keyword evidence="8 9" id="KW-0807">Transducer</keyword>
<evidence type="ECO:0000256" key="5">
    <source>
        <dbReference type="ARBA" id="ARBA00023040"/>
    </source>
</evidence>
<dbReference type="Pfam" id="PF00001">
    <property type="entry name" value="7tm_1"/>
    <property type="match status" value="1"/>
</dbReference>
<feature type="domain" description="G-protein coupled receptors family 1 profile" evidence="11">
    <location>
        <begin position="40"/>
        <end position="295"/>
    </location>
</feature>
<feature type="transmembrane region" description="Helical" evidence="10">
    <location>
        <begin position="98"/>
        <end position="119"/>
    </location>
</feature>
<comment type="subcellular location">
    <subcellularLocation>
        <location evidence="1">Cell membrane</location>
        <topology evidence="1">Multi-pass membrane protein</topology>
    </subcellularLocation>
</comment>
<proteinExistence type="inferred from homology"/>
<evidence type="ECO:0000256" key="10">
    <source>
        <dbReference type="SAM" id="Phobius"/>
    </source>
</evidence>
<accession>A0ABN8NFM5</accession>
<sequence length="343" mass="38839">MNICQTHALKLEEQLHSRSTFQVVLESFIYGSIAAIAFIGNLLVLYIVYKTPRLRTVPGLFLASLSLSDITMACLGTPPSVISLIKGRWISGFAACQLQGFVVIATVSASLLNMALMSVDRYFRVVRPTKHRLLFTMPRARLMTGAVWVIALTTPIPYLGSGKRFIFHPGKFFCFHQEKHSFASSVIYVYMLASLAVLTFCYVKVFRNLRLNTRRVKNLRVGFKTQNNNTKISTEEIKLTRTLFVTVLGYLICWTPILVIDFVDMGLGCWSQSRGIYVLYTMIGLTSSSLNPFIYGALNKTFKRGYKKLFCFRAVFEQAAEQSCELSNSKYLDRGRERLGDEL</sequence>
<dbReference type="PRINTS" id="PR00237">
    <property type="entry name" value="GPCRRHODOPSN"/>
</dbReference>